<dbReference type="InterPro" id="IPR010982">
    <property type="entry name" value="Lambda_DNA-bd_dom_sf"/>
</dbReference>
<feature type="domain" description="HTH cro/C1-type" evidence="5">
    <location>
        <begin position="9"/>
        <end position="51"/>
    </location>
</feature>
<dbReference type="CDD" id="cd01392">
    <property type="entry name" value="HTH_LacI"/>
    <property type="match status" value="1"/>
</dbReference>
<dbReference type="SMART" id="SM00354">
    <property type="entry name" value="HTH_LACI"/>
    <property type="match status" value="1"/>
</dbReference>
<accession>H6SMY1</accession>
<dbReference type="SUPFAM" id="SSF47413">
    <property type="entry name" value="lambda repressor-like DNA-binding domains"/>
    <property type="match status" value="1"/>
</dbReference>
<evidence type="ECO:0000313" key="6">
    <source>
        <dbReference type="EMBL" id="CCG06857.1"/>
    </source>
</evidence>
<evidence type="ECO:0000256" key="1">
    <source>
        <dbReference type="ARBA" id="ARBA00023015"/>
    </source>
</evidence>
<dbReference type="InterPro" id="IPR000843">
    <property type="entry name" value="HTH_LacI"/>
</dbReference>
<dbReference type="GO" id="GO:0003700">
    <property type="term" value="F:DNA-binding transcription factor activity"/>
    <property type="evidence" value="ECO:0007669"/>
    <property type="project" value="TreeGrafter"/>
</dbReference>
<dbReference type="Gene3D" id="3.40.50.2300">
    <property type="match status" value="2"/>
</dbReference>
<keyword evidence="2" id="KW-0238">DNA-binding</keyword>
<dbReference type="eggNOG" id="COG1609">
    <property type="taxonomic scope" value="Bacteria"/>
</dbReference>
<dbReference type="RefSeq" id="WP_014413497.1">
    <property type="nucleotide sequence ID" value="NC_017059.1"/>
</dbReference>
<dbReference type="AlphaFoldDB" id="H6SMY1"/>
<dbReference type="Pfam" id="PF00356">
    <property type="entry name" value="LacI"/>
    <property type="match status" value="1"/>
</dbReference>
<keyword evidence="7" id="KW-1185">Reference proteome</keyword>
<feature type="domain" description="HTH lacI-type" evidence="4">
    <location>
        <begin position="7"/>
        <end position="61"/>
    </location>
</feature>
<dbReference type="PANTHER" id="PTHR30146:SF109">
    <property type="entry name" value="HTH-TYPE TRANSCRIPTIONAL REGULATOR GALS"/>
    <property type="match status" value="1"/>
</dbReference>
<dbReference type="CDD" id="cd06267">
    <property type="entry name" value="PBP1_LacI_sugar_binding-like"/>
    <property type="match status" value="1"/>
</dbReference>
<dbReference type="InterPro" id="IPR001387">
    <property type="entry name" value="Cro/C1-type_HTH"/>
</dbReference>
<keyword evidence="1" id="KW-0805">Transcription regulation</keyword>
<dbReference type="STRING" id="1150469.RSPPHO_00231"/>
<dbReference type="PANTHER" id="PTHR30146">
    <property type="entry name" value="LACI-RELATED TRANSCRIPTIONAL REPRESSOR"/>
    <property type="match status" value="1"/>
</dbReference>
<dbReference type="PATRIC" id="fig|1150469.3.peg.282"/>
<dbReference type="PROSITE" id="PS50943">
    <property type="entry name" value="HTH_CROC1"/>
    <property type="match status" value="1"/>
</dbReference>
<dbReference type="Proteomes" id="UP000033220">
    <property type="component" value="Chromosome DSM 122"/>
</dbReference>
<evidence type="ECO:0000256" key="2">
    <source>
        <dbReference type="ARBA" id="ARBA00023125"/>
    </source>
</evidence>
<evidence type="ECO:0000256" key="3">
    <source>
        <dbReference type="ARBA" id="ARBA00023163"/>
    </source>
</evidence>
<sequence>MTNKKIRNMEDFALATGISRPTLSKYFNDPASVRHSTREKIERALSEFDYRPNMFAVNMNRQKSKNIGIIVPSITDPFYAEIVRQIEILSLREGYWAIVLSSHGEQTLEAKAIETALSLKLSGAIIAPLGQASDRAQIESLGRTMPLVFLDSRIGDALPFVGTDNIQSISLMVEYLCRTGEQPCFLEMPPLNSNAAGRREAYVMAMRRLGQEPRVIPVASHAWDFEQVGFEETCRQLDAGGFPTRTILCANDRLAFGVMAAAFQRGLRIGRRPEDDVRVAAHDDHPLSRYTCPPLTTVAQDYSQLARSCLDLLLEAIGDSQRSLSPRPPAPLTLLETKLIMRESA</sequence>
<gene>
    <name evidence="6" type="ORF">RSPPHO_00231</name>
</gene>
<evidence type="ECO:0000259" key="4">
    <source>
        <dbReference type="PROSITE" id="PS50932"/>
    </source>
</evidence>
<dbReference type="HOGENOM" id="CLU_037628_6_1_5"/>
<protein>
    <submittedName>
        <fullName evidence="6">Transcriptional regulator, LacI family</fullName>
    </submittedName>
</protein>
<dbReference type="Gene3D" id="1.10.260.40">
    <property type="entry name" value="lambda repressor-like DNA-binding domains"/>
    <property type="match status" value="1"/>
</dbReference>
<organism evidence="6 7">
    <name type="scientific">Pararhodospirillum photometricum DSM 122</name>
    <dbReference type="NCBI Taxonomy" id="1150469"/>
    <lineage>
        <taxon>Bacteria</taxon>
        <taxon>Pseudomonadati</taxon>
        <taxon>Pseudomonadota</taxon>
        <taxon>Alphaproteobacteria</taxon>
        <taxon>Rhodospirillales</taxon>
        <taxon>Rhodospirillaceae</taxon>
        <taxon>Pararhodospirillum</taxon>
    </lineage>
</organism>
<dbReference type="GO" id="GO:0000976">
    <property type="term" value="F:transcription cis-regulatory region binding"/>
    <property type="evidence" value="ECO:0007669"/>
    <property type="project" value="TreeGrafter"/>
</dbReference>
<dbReference type="KEGG" id="rpm:RSPPHO_00231"/>
<evidence type="ECO:0000259" key="5">
    <source>
        <dbReference type="PROSITE" id="PS50943"/>
    </source>
</evidence>
<dbReference type="Pfam" id="PF13377">
    <property type="entry name" value="Peripla_BP_3"/>
    <property type="match status" value="1"/>
</dbReference>
<evidence type="ECO:0000313" key="7">
    <source>
        <dbReference type="Proteomes" id="UP000033220"/>
    </source>
</evidence>
<dbReference type="InterPro" id="IPR028082">
    <property type="entry name" value="Peripla_BP_I"/>
</dbReference>
<keyword evidence="3" id="KW-0804">Transcription</keyword>
<dbReference type="SUPFAM" id="SSF53822">
    <property type="entry name" value="Periplasmic binding protein-like I"/>
    <property type="match status" value="1"/>
</dbReference>
<dbReference type="PROSITE" id="PS50932">
    <property type="entry name" value="HTH_LACI_2"/>
    <property type="match status" value="1"/>
</dbReference>
<reference evidence="6 7" key="1">
    <citation type="submission" date="2012-02" db="EMBL/GenBank/DDBJ databases">
        <title>Shotgun genome sequence of Phaeospirillum photometricum DSM 122.</title>
        <authorList>
            <person name="Duquesne K."/>
            <person name="Sturgis J."/>
        </authorList>
    </citation>
    <scope>NUCLEOTIDE SEQUENCE [LARGE SCALE GENOMIC DNA]</scope>
    <source>
        <strain evidence="7">DSM122</strain>
    </source>
</reference>
<proteinExistence type="predicted"/>
<dbReference type="EMBL" id="HE663493">
    <property type="protein sequence ID" value="CCG06857.1"/>
    <property type="molecule type" value="Genomic_DNA"/>
</dbReference>
<dbReference type="InterPro" id="IPR046335">
    <property type="entry name" value="LacI/GalR-like_sensor"/>
</dbReference>
<dbReference type="OrthoDB" id="128688at2"/>
<name>H6SMY1_PARPM</name>